<keyword evidence="3" id="KW-1185">Reference proteome</keyword>
<dbReference type="PROSITE" id="PS51257">
    <property type="entry name" value="PROKAR_LIPOPROTEIN"/>
    <property type="match status" value="1"/>
</dbReference>
<dbReference type="EMBL" id="JBHRXX010000005">
    <property type="protein sequence ID" value="MFC3684657.1"/>
    <property type="molecule type" value="Genomic_DNA"/>
</dbReference>
<protein>
    <recommendedName>
        <fullName evidence="4">Lipoprotein</fullName>
    </recommendedName>
</protein>
<accession>A0ABV7W6R9</accession>
<feature type="chain" id="PRO_5047381344" description="Lipoprotein" evidence="1">
    <location>
        <begin position="23"/>
        <end position="144"/>
    </location>
</feature>
<evidence type="ECO:0000313" key="3">
    <source>
        <dbReference type="Proteomes" id="UP001595729"/>
    </source>
</evidence>
<organism evidence="2 3">
    <name type="scientific">Hydrogenophaga luteola</name>
    <dbReference type="NCBI Taxonomy" id="1591122"/>
    <lineage>
        <taxon>Bacteria</taxon>
        <taxon>Pseudomonadati</taxon>
        <taxon>Pseudomonadota</taxon>
        <taxon>Betaproteobacteria</taxon>
        <taxon>Burkholderiales</taxon>
        <taxon>Comamonadaceae</taxon>
        <taxon>Hydrogenophaga</taxon>
    </lineage>
</organism>
<gene>
    <name evidence="2" type="ORF">ACFOPI_13715</name>
</gene>
<dbReference type="Proteomes" id="UP001595729">
    <property type="component" value="Unassembled WGS sequence"/>
</dbReference>
<comment type="caution">
    <text evidence="2">The sequence shown here is derived from an EMBL/GenBank/DDBJ whole genome shotgun (WGS) entry which is preliminary data.</text>
</comment>
<sequence>MTRRANTLPMVAALALLLGACAEGYPERSEVVALHYGMGQAEAIQAMNQVVKGKEQKSPARFAMLEGCVLEVHARRPVDGRESRTLPLKGARAVATKAPDSDSYRVTLHRSGGSGDPGQTVMHGVPWTTATQMKWLLEYLPSTC</sequence>
<evidence type="ECO:0000313" key="2">
    <source>
        <dbReference type="EMBL" id="MFC3684657.1"/>
    </source>
</evidence>
<dbReference type="RefSeq" id="WP_382174678.1">
    <property type="nucleotide sequence ID" value="NZ_JBHRXX010000005.1"/>
</dbReference>
<keyword evidence="1" id="KW-0732">Signal</keyword>
<proteinExistence type="predicted"/>
<evidence type="ECO:0000256" key="1">
    <source>
        <dbReference type="SAM" id="SignalP"/>
    </source>
</evidence>
<reference evidence="3" key="1">
    <citation type="journal article" date="2019" name="Int. J. Syst. Evol. Microbiol.">
        <title>The Global Catalogue of Microorganisms (GCM) 10K type strain sequencing project: providing services to taxonomists for standard genome sequencing and annotation.</title>
        <authorList>
            <consortium name="The Broad Institute Genomics Platform"/>
            <consortium name="The Broad Institute Genome Sequencing Center for Infectious Disease"/>
            <person name="Wu L."/>
            <person name="Ma J."/>
        </authorList>
    </citation>
    <scope>NUCLEOTIDE SEQUENCE [LARGE SCALE GENOMIC DNA]</scope>
    <source>
        <strain evidence="3">KCTC 42501</strain>
    </source>
</reference>
<feature type="signal peptide" evidence="1">
    <location>
        <begin position="1"/>
        <end position="22"/>
    </location>
</feature>
<evidence type="ECO:0008006" key="4">
    <source>
        <dbReference type="Google" id="ProtNLM"/>
    </source>
</evidence>
<name>A0ABV7W6R9_9BURK</name>